<dbReference type="RefSeq" id="WP_379702336.1">
    <property type="nucleotide sequence ID" value="NZ_JBHTAT010000001.1"/>
</dbReference>
<dbReference type="EMBL" id="JBHTAT010000001">
    <property type="protein sequence ID" value="MFC7254127.1"/>
    <property type="molecule type" value="Genomic_DNA"/>
</dbReference>
<dbReference type="InterPro" id="IPR050625">
    <property type="entry name" value="ParA/MinD_ATPase"/>
</dbReference>
<gene>
    <name evidence="3" type="ORF">ACFQKE_02180</name>
</gene>
<evidence type="ECO:0000313" key="4">
    <source>
        <dbReference type="Proteomes" id="UP001596434"/>
    </source>
</evidence>
<comment type="caution">
    <text evidence="3">The sequence shown here is derived from an EMBL/GenBank/DDBJ whole genome shotgun (WGS) entry which is preliminary data.</text>
</comment>
<dbReference type="Gene3D" id="3.40.50.300">
    <property type="entry name" value="P-loop containing nucleotide triphosphate hydrolases"/>
    <property type="match status" value="1"/>
</dbReference>
<accession>A0ABD5ZUA6</accession>
<dbReference type="InterPro" id="IPR002586">
    <property type="entry name" value="CobQ/CobB/MinD/ParA_Nub-bd_dom"/>
</dbReference>
<dbReference type="GeneID" id="96952421"/>
<dbReference type="PANTHER" id="PTHR43384">
    <property type="entry name" value="SEPTUM SITE-DETERMINING PROTEIN MIND HOMOLOG, CHLOROPLASTIC-RELATED"/>
    <property type="match status" value="1"/>
</dbReference>
<reference evidence="3 4" key="1">
    <citation type="journal article" date="2019" name="Int. J. Syst. Evol. Microbiol.">
        <title>The Global Catalogue of Microorganisms (GCM) 10K type strain sequencing project: providing services to taxonomists for standard genome sequencing and annotation.</title>
        <authorList>
            <consortium name="The Broad Institute Genomics Platform"/>
            <consortium name="The Broad Institute Genome Sequencing Center for Infectious Disease"/>
            <person name="Wu L."/>
            <person name="Ma J."/>
        </authorList>
    </citation>
    <scope>NUCLEOTIDE SEQUENCE [LARGE SCALE GENOMIC DNA]</scope>
    <source>
        <strain evidence="3 4">GX21</strain>
    </source>
</reference>
<dbReference type="AlphaFoldDB" id="A0ABD5ZUA6"/>
<dbReference type="Proteomes" id="UP001596434">
    <property type="component" value="Unassembled WGS sequence"/>
</dbReference>
<feature type="region of interest" description="Disordered" evidence="1">
    <location>
        <begin position="177"/>
        <end position="201"/>
    </location>
</feature>
<dbReference type="InterPro" id="IPR027417">
    <property type="entry name" value="P-loop_NTPase"/>
</dbReference>
<feature type="region of interest" description="Disordered" evidence="1">
    <location>
        <begin position="274"/>
        <end position="355"/>
    </location>
</feature>
<dbReference type="PANTHER" id="PTHR43384:SF10">
    <property type="entry name" value="ATPASE INVOLVED IN CHROMOSOME PARTITIONING, PARA_MIND FAMILY"/>
    <property type="match status" value="1"/>
</dbReference>
<evidence type="ECO:0000313" key="3">
    <source>
        <dbReference type="EMBL" id="MFC7254127.1"/>
    </source>
</evidence>
<evidence type="ECO:0000256" key="1">
    <source>
        <dbReference type="SAM" id="MobiDB-lite"/>
    </source>
</evidence>
<evidence type="ECO:0000259" key="2">
    <source>
        <dbReference type="Pfam" id="PF01656"/>
    </source>
</evidence>
<dbReference type="Pfam" id="PF01656">
    <property type="entry name" value="CbiA"/>
    <property type="match status" value="1"/>
</dbReference>
<dbReference type="SUPFAM" id="SSF52540">
    <property type="entry name" value="P-loop containing nucleoside triphosphate hydrolases"/>
    <property type="match status" value="1"/>
</dbReference>
<feature type="domain" description="CobQ/CobB/MinD/ParA nucleotide binding" evidence="2">
    <location>
        <begin position="6"/>
        <end position="229"/>
    </location>
</feature>
<protein>
    <submittedName>
        <fullName evidence="3">P-loop NTPase</fullName>
    </submittedName>
</protein>
<keyword evidence="4" id="KW-1185">Reference proteome</keyword>
<feature type="compositionally biased region" description="Polar residues" evidence="1">
    <location>
        <begin position="291"/>
        <end position="304"/>
    </location>
</feature>
<feature type="compositionally biased region" description="Acidic residues" evidence="1">
    <location>
        <begin position="324"/>
        <end position="333"/>
    </location>
</feature>
<feature type="compositionally biased region" description="Low complexity" evidence="1">
    <location>
        <begin position="312"/>
        <end position="323"/>
    </location>
</feature>
<name>A0ABD5ZUA6_9EURY</name>
<organism evidence="3 4">
    <name type="scientific">Haloplanus litoreus</name>
    <dbReference type="NCBI Taxonomy" id="767515"/>
    <lineage>
        <taxon>Archaea</taxon>
        <taxon>Methanobacteriati</taxon>
        <taxon>Methanobacteriota</taxon>
        <taxon>Stenosarchaea group</taxon>
        <taxon>Halobacteria</taxon>
        <taxon>Halobacteriales</taxon>
        <taxon>Haloferacaceae</taxon>
        <taxon>Haloplanus</taxon>
    </lineage>
</organism>
<proteinExistence type="predicted"/>
<sequence>MGRVYAVASGKGGVGKTTTVANLGAVLAEAGHETVLVDVDLGMGNLAGALGIDADADADADAGATVHDVLAGSAMVAEAVREGPAGLSVLPASADLDDFGTADPTRLAALLDGLDAEFVLLDTSAGLSHDSVEPLRVADEVLLVSTAEPGALGDTAKTREVADRFGTPVWGAVVTRATPEMGREGRRPSGDGPQGGDVGSVANRLGVTVRGVIPDDPAVSAAAEAGEPLITAAPDAPATDAYRRLAAELSGDDSLAPADDADDGGVVVADAEVVARGGDDGAGETDEGDTQVTRDGSDTATTARGTDHAADSEATATGGSAAGSDDEDADEGSTAESTAEDGGNERTGFLRWLLG</sequence>